<evidence type="ECO:0000256" key="1">
    <source>
        <dbReference type="SAM" id="SignalP"/>
    </source>
</evidence>
<name>A0A6F8T7J8_9GAMM</name>
<dbReference type="EMBL" id="AP022839">
    <property type="protein sequence ID" value="BCA96120.1"/>
    <property type="molecule type" value="Genomic_DNA"/>
</dbReference>
<dbReference type="Pfam" id="PF20942">
    <property type="entry name" value="DUF4785_2nd"/>
    <property type="match status" value="1"/>
</dbReference>
<feature type="domain" description="DUF4785" evidence="3">
    <location>
        <begin position="179"/>
        <end position="283"/>
    </location>
</feature>
<gene>
    <name evidence="5" type="ORF">TUM19329_24810</name>
</gene>
<accession>A0A6F8T7J8</accession>
<feature type="domain" description="DUF4785" evidence="2">
    <location>
        <begin position="37"/>
        <end position="176"/>
    </location>
</feature>
<dbReference type="Proteomes" id="UP000502894">
    <property type="component" value="Chromosome"/>
</dbReference>
<protein>
    <submittedName>
        <fullName evidence="5">DUF4785 domain-containing protein</fullName>
    </submittedName>
</protein>
<evidence type="ECO:0000259" key="3">
    <source>
        <dbReference type="Pfam" id="PF20942"/>
    </source>
</evidence>
<feature type="chain" id="PRO_5026240559" evidence="1">
    <location>
        <begin position="22"/>
        <end position="393"/>
    </location>
</feature>
<sequence>MKIKTTHLILMSALGFSQIHAYTLPSQTTKAYECDLCSKLSHEKLQDKWSISDEPLNKKITNIQKSFGYKERVTAKQLQAGVVVTTLAPGAVIRITPLQKKPVPQLLIKASTSKLMNLKDASSLYSQDEVSGDEYFATRYQTILQIKPELGAGKFIIKSTDFNGKNSNAYLISVLDKFSLLYLQVESDSVHYQYGEKLTSTITLKDNDADYSISDIDLSLVGPRGQVTPLKLTRLKRNKFEAITVLDSELNDHGENWYIEANIETDIGETRIKRSGHTAFSYSIPSASLLTITKTSSKPLTFRATVDVATASRYALQSVIFHKNSNGEIMPIETTQSAQWCESGNQVIEFTFDNSRQLSDDSLYLGYLRLLDYGQLKTVYQYNQPIKVTKLLE</sequence>
<evidence type="ECO:0000259" key="4">
    <source>
        <dbReference type="Pfam" id="PF20943"/>
    </source>
</evidence>
<keyword evidence="1" id="KW-0732">Signal</keyword>
<dbReference type="RefSeq" id="WP_226905465.1">
    <property type="nucleotide sequence ID" value="NZ_AP022839.1"/>
</dbReference>
<evidence type="ECO:0000259" key="2">
    <source>
        <dbReference type="Pfam" id="PF16024"/>
    </source>
</evidence>
<dbReference type="Gene3D" id="2.60.120.1370">
    <property type="match status" value="1"/>
</dbReference>
<dbReference type="KEGG" id="lant:TUM19329_24810"/>
<dbReference type="Pfam" id="PF16024">
    <property type="entry name" value="DUF4785_1st"/>
    <property type="match status" value="1"/>
</dbReference>
<evidence type="ECO:0000313" key="5">
    <source>
        <dbReference type="EMBL" id="BCA96120.1"/>
    </source>
</evidence>
<dbReference type="AlphaFoldDB" id="A0A6F8T7J8"/>
<reference evidence="5" key="1">
    <citation type="journal article" date="2020" name="Microbiol. Resour. Announc.">
        <title>Complete Genome Sequence of Novel Psychrotolerant Legionella Strain TUM19329, Isolated from Antarctic Lake Sediment.</title>
        <authorList>
            <person name="Shimada S."/>
            <person name="Nakai R."/>
            <person name="Aoki K."/>
            <person name="Shimoeda N."/>
            <person name="Ohno G."/>
            <person name="Miyazaki Y."/>
            <person name="Kudoh S."/>
            <person name="Imura S."/>
            <person name="Watanabe K."/>
            <person name="Ishii Y."/>
            <person name="Tateda K."/>
        </authorList>
    </citation>
    <scope>NUCLEOTIDE SEQUENCE [LARGE SCALE GENOMIC DNA]</scope>
    <source>
        <strain evidence="5">TUM19329</strain>
    </source>
</reference>
<dbReference type="InterPro" id="IPR048296">
    <property type="entry name" value="DUF4785_central"/>
</dbReference>
<keyword evidence="6" id="KW-1185">Reference proteome</keyword>
<feature type="signal peptide" evidence="1">
    <location>
        <begin position="1"/>
        <end position="21"/>
    </location>
</feature>
<feature type="domain" description="DUF4785" evidence="4">
    <location>
        <begin position="286"/>
        <end position="388"/>
    </location>
</feature>
<proteinExistence type="predicted"/>
<dbReference type="Pfam" id="PF20943">
    <property type="entry name" value="DUF4785_3rd"/>
    <property type="match status" value="1"/>
</dbReference>
<dbReference type="Gene3D" id="2.60.40.1930">
    <property type="match status" value="1"/>
</dbReference>
<evidence type="ECO:0000313" key="6">
    <source>
        <dbReference type="Proteomes" id="UP000502894"/>
    </source>
</evidence>
<organism evidence="5 6">
    <name type="scientific">Legionella antarctica</name>
    <dbReference type="NCBI Taxonomy" id="2708020"/>
    <lineage>
        <taxon>Bacteria</taxon>
        <taxon>Pseudomonadati</taxon>
        <taxon>Pseudomonadota</taxon>
        <taxon>Gammaproteobacteria</taxon>
        <taxon>Legionellales</taxon>
        <taxon>Legionellaceae</taxon>
        <taxon>Legionella</taxon>
    </lineage>
</organism>
<dbReference type="InterPro" id="IPR048295">
    <property type="entry name" value="DUF4785_C"/>
</dbReference>
<dbReference type="InterPro" id="IPR031979">
    <property type="entry name" value="DUF4785_N"/>
</dbReference>